<evidence type="ECO:0000256" key="3">
    <source>
        <dbReference type="ARBA" id="ARBA00023125"/>
    </source>
</evidence>
<sequence>MDLIRHLRFFVAVADEGHFGRAAAALDMTQPPLSQGLRRLERHLGVDLIRRTRQGAVLTSAGVQLLPRARLLVDDAERLLAESHRIANAHGAVHWGAITALPDRVVTACVGALRTVVAPGAAVSTRVGTSVDLVADVRAGMFDVAVIEHPALVDGVEVRPVVKVPRWLVVPSDHRSAAAERPTFPMLAGLNFACPPRAANPPAFDTAVDLLRERGLDAPTVPAPDDRTLFAAVAAGTSFGLTATAPSRTPGVTWLRIAPQAVALRVRVVHRPGADAHADAVDRVLYRERLR</sequence>
<dbReference type="SUPFAM" id="SSF53850">
    <property type="entry name" value="Periplasmic binding protein-like II"/>
    <property type="match status" value="1"/>
</dbReference>
<name>A0ABU6B4B7_9NOCA</name>
<evidence type="ECO:0000256" key="2">
    <source>
        <dbReference type="ARBA" id="ARBA00023015"/>
    </source>
</evidence>
<dbReference type="Pfam" id="PF00126">
    <property type="entry name" value="HTH_1"/>
    <property type="match status" value="1"/>
</dbReference>
<dbReference type="Gene3D" id="1.10.10.10">
    <property type="entry name" value="Winged helix-like DNA-binding domain superfamily/Winged helix DNA-binding domain"/>
    <property type="match status" value="1"/>
</dbReference>
<dbReference type="PANTHER" id="PTHR30346">
    <property type="entry name" value="TRANSCRIPTIONAL DUAL REGULATOR HCAR-RELATED"/>
    <property type="match status" value="1"/>
</dbReference>
<reference evidence="7 8" key="1">
    <citation type="submission" date="2023-12" db="EMBL/GenBank/DDBJ databases">
        <title>novel species in genus Nocarida.</title>
        <authorList>
            <person name="Li Z."/>
        </authorList>
    </citation>
    <scope>NUCLEOTIDE SEQUENCE [LARGE SCALE GENOMIC DNA]</scope>
    <source>
        <strain evidence="7 8">CDC186</strain>
    </source>
</reference>
<dbReference type="PROSITE" id="PS50931">
    <property type="entry name" value="HTH_LYSR"/>
    <property type="match status" value="1"/>
</dbReference>
<keyword evidence="4" id="KW-0010">Activator</keyword>
<dbReference type="InterPro" id="IPR036390">
    <property type="entry name" value="WH_DNA-bd_sf"/>
</dbReference>
<comment type="caution">
    <text evidence="7">The sequence shown here is derived from an EMBL/GenBank/DDBJ whole genome shotgun (WGS) entry which is preliminary data.</text>
</comment>
<evidence type="ECO:0000313" key="8">
    <source>
        <dbReference type="Proteomes" id="UP001348098"/>
    </source>
</evidence>
<dbReference type="Proteomes" id="UP001348098">
    <property type="component" value="Unassembled WGS sequence"/>
</dbReference>
<gene>
    <name evidence="7" type="ORF">U3653_31325</name>
</gene>
<dbReference type="Gene3D" id="3.40.190.10">
    <property type="entry name" value="Periplasmic binding protein-like II"/>
    <property type="match status" value="2"/>
</dbReference>
<evidence type="ECO:0000256" key="4">
    <source>
        <dbReference type="ARBA" id="ARBA00023159"/>
    </source>
</evidence>
<accession>A0ABU6B4B7</accession>
<proteinExistence type="inferred from homology"/>
<evidence type="ECO:0000313" key="7">
    <source>
        <dbReference type="EMBL" id="MEB3514536.1"/>
    </source>
</evidence>
<dbReference type="InterPro" id="IPR005119">
    <property type="entry name" value="LysR_subst-bd"/>
</dbReference>
<dbReference type="InterPro" id="IPR036388">
    <property type="entry name" value="WH-like_DNA-bd_sf"/>
</dbReference>
<dbReference type="Pfam" id="PF03466">
    <property type="entry name" value="LysR_substrate"/>
    <property type="match status" value="1"/>
</dbReference>
<dbReference type="PANTHER" id="PTHR30346:SF28">
    <property type="entry name" value="HTH-TYPE TRANSCRIPTIONAL REGULATOR CYNR"/>
    <property type="match status" value="1"/>
</dbReference>
<dbReference type="SUPFAM" id="SSF46785">
    <property type="entry name" value="Winged helix' DNA-binding domain"/>
    <property type="match status" value="1"/>
</dbReference>
<keyword evidence="3" id="KW-0238">DNA-binding</keyword>
<protein>
    <submittedName>
        <fullName evidence="7">LysR family transcriptional regulator</fullName>
    </submittedName>
</protein>
<evidence type="ECO:0000256" key="1">
    <source>
        <dbReference type="ARBA" id="ARBA00009437"/>
    </source>
</evidence>
<comment type="similarity">
    <text evidence="1">Belongs to the LysR transcriptional regulatory family.</text>
</comment>
<dbReference type="InterPro" id="IPR000847">
    <property type="entry name" value="LysR_HTH_N"/>
</dbReference>
<evidence type="ECO:0000259" key="6">
    <source>
        <dbReference type="PROSITE" id="PS50931"/>
    </source>
</evidence>
<keyword evidence="2" id="KW-0805">Transcription regulation</keyword>
<feature type="domain" description="HTH lysR-type" evidence="6">
    <location>
        <begin position="1"/>
        <end position="59"/>
    </location>
</feature>
<keyword evidence="8" id="KW-1185">Reference proteome</keyword>
<organism evidence="7 8">
    <name type="scientific">Nocardia implantans</name>
    <dbReference type="NCBI Taxonomy" id="3108168"/>
    <lineage>
        <taxon>Bacteria</taxon>
        <taxon>Bacillati</taxon>
        <taxon>Actinomycetota</taxon>
        <taxon>Actinomycetes</taxon>
        <taxon>Mycobacteriales</taxon>
        <taxon>Nocardiaceae</taxon>
        <taxon>Nocardia</taxon>
    </lineage>
</organism>
<dbReference type="RefSeq" id="WP_195083312.1">
    <property type="nucleotide sequence ID" value="NZ_JAYESH010000002.1"/>
</dbReference>
<keyword evidence="5" id="KW-0804">Transcription</keyword>
<dbReference type="EMBL" id="JAYKYQ010000019">
    <property type="protein sequence ID" value="MEB3514536.1"/>
    <property type="molecule type" value="Genomic_DNA"/>
</dbReference>
<evidence type="ECO:0000256" key="5">
    <source>
        <dbReference type="ARBA" id="ARBA00023163"/>
    </source>
</evidence>
<dbReference type="PRINTS" id="PR00039">
    <property type="entry name" value="HTHLYSR"/>
</dbReference>